<feature type="transmembrane region" description="Helical" evidence="1">
    <location>
        <begin position="94"/>
        <end position="113"/>
    </location>
</feature>
<sequence>MMIRAVLGDPMLRMLAGAIALAALVPATGTGREIAGWIVDAAIFTLFLLNGMRIARRDIGRGIANWRFLVPLILWVFGAMALAGLGLSRIGNNLLPPLIAVGFLYLGALPSTVQSATSYTSLAGGNIAMSVVGAALLNILGVFVTVPIFLALGGAGEGAVGFETVQKIALILLLPFVMGQIVQGWTTSFIARHKPKIVWIDRFVIAIAVYVAFSGAVEQGIWQRLDATAWAILSALVAVLLLFANAGAWLLGGVLDLPGTDRTAFLFGGAQKSAAIGVPLATILFSPAAAGFVVVPLLLYHLFQLVVAAPVASRLALRMVASEETPASPSARGD</sequence>
<gene>
    <name evidence="2" type="ORF">L1F33_10830</name>
</gene>
<feature type="transmembrane region" description="Helical" evidence="1">
    <location>
        <begin position="37"/>
        <end position="56"/>
    </location>
</feature>
<evidence type="ECO:0000256" key="1">
    <source>
        <dbReference type="SAM" id="Phobius"/>
    </source>
</evidence>
<feature type="transmembrane region" description="Helical" evidence="1">
    <location>
        <begin position="68"/>
        <end position="88"/>
    </location>
</feature>
<dbReference type="RefSeq" id="WP_265557918.1">
    <property type="nucleotide sequence ID" value="NZ_CP092471.1"/>
</dbReference>
<keyword evidence="1" id="KW-0812">Transmembrane</keyword>
<proteinExistence type="predicted"/>
<protein>
    <submittedName>
        <fullName evidence="2">Bile acid:sodium symporter</fullName>
    </submittedName>
</protein>
<dbReference type="PIRSF" id="PIRSF026166">
    <property type="entry name" value="UCP026166"/>
    <property type="match status" value="1"/>
</dbReference>
<evidence type="ECO:0000313" key="2">
    <source>
        <dbReference type="EMBL" id="UVI38740.1"/>
    </source>
</evidence>
<accession>A0ABY5SWP7</accession>
<dbReference type="PANTHER" id="PTHR18640:SF5">
    <property type="entry name" value="SODIUM_BILE ACID COTRANSPORTER 7"/>
    <property type="match status" value="1"/>
</dbReference>
<dbReference type="Proteomes" id="UP001065265">
    <property type="component" value="Chromosome"/>
</dbReference>
<feature type="transmembrane region" description="Helical" evidence="1">
    <location>
        <begin position="170"/>
        <end position="191"/>
    </location>
</feature>
<feature type="transmembrane region" description="Helical" evidence="1">
    <location>
        <begin position="125"/>
        <end position="150"/>
    </location>
</feature>
<evidence type="ECO:0000313" key="3">
    <source>
        <dbReference type="Proteomes" id="UP001065265"/>
    </source>
</evidence>
<keyword evidence="3" id="KW-1185">Reference proteome</keyword>
<organism evidence="2 3">
    <name type="scientific">Qipengyuania spongiae</name>
    <dbReference type="NCBI Taxonomy" id="2909673"/>
    <lineage>
        <taxon>Bacteria</taxon>
        <taxon>Pseudomonadati</taxon>
        <taxon>Pseudomonadota</taxon>
        <taxon>Alphaproteobacteria</taxon>
        <taxon>Sphingomonadales</taxon>
        <taxon>Erythrobacteraceae</taxon>
        <taxon>Qipengyuania</taxon>
    </lineage>
</organism>
<dbReference type="InterPro" id="IPR038770">
    <property type="entry name" value="Na+/solute_symporter_sf"/>
</dbReference>
<dbReference type="Gene3D" id="1.20.1530.20">
    <property type="match status" value="1"/>
</dbReference>
<dbReference type="PANTHER" id="PTHR18640">
    <property type="entry name" value="SOLUTE CARRIER FAMILY 10 MEMBER 7"/>
    <property type="match status" value="1"/>
</dbReference>
<dbReference type="EMBL" id="CP092471">
    <property type="protein sequence ID" value="UVI38740.1"/>
    <property type="molecule type" value="Genomic_DNA"/>
</dbReference>
<dbReference type="InterPro" id="IPR016833">
    <property type="entry name" value="Put_Na-Bile_cotransptr"/>
</dbReference>
<name>A0ABY5SWP7_9SPHN</name>
<dbReference type="Pfam" id="PF13593">
    <property type="entry name" value="SBF_like"/>
    <property type="match status" value="1"/>
</dbReference>
<feature type="transmembrane region" description="Helical" evidence="1">
    <location>
        <begin position="203"/>
        <end position="222"/>
    </location>
</feature>
<feature type="transmembrane region" description="Helical" evidence="1">
    <location>
        <begin position="228"/>
        <end position="252"/>
    </location>
</feature>
<keyword evidence="1" id="KW-1133">Transmembrane helix</keyword>
<keyword evidence="1" id="KW-0472">Membrane</keyword>
<reference evidence="2" key="1">
    <citation type="submission" date="2022-02" db="EMBL/GenBank/DDBJ databases">
        <title>Qipengyuania spongiae sp. nov., isolated from marine sponge.</title>
        <authorList>
            <person name="Li Z."/>
            <person name="Zhang M."/>
        </authorList>
    </citation>
    <scope>NUCLEOTIDE SEQUENCE</scope>
    <source>
        <strain evidence="2">PHS-Z21</strain>
    </source>
</reference>